<proteinExistence type="inferred from homology"/>
<evidence type="ECO:0000259" key="7">
    <source>
        <dbReference type="Pfam" id="PF00890"/>
    </source>
</evidence>
<comment type="cofactor">
    <cofactor evidence="1">
        <name>FAD</name>
        <dbReference type="ChEBI" id="CHEBI:57692"/>
    </cofactor>
</comment>
<keyword evidence="9" id="KW-1185">Reference proteome</keyword>
<evidence type="ECO:0000313" key="9">
    <source>
        <dbReference type="Proteomes" id="UP000009875"/>
    </source>
</evidence>
<comment type="similarity">
    <text evidence="5">Belongs to the FAD-dependent oxidoreductase 2 family. FRD/SDH subfamily.</text>
</comment>
<dbReference type="GO" id="GO:0033765">
    <property type="term" value="F:steroid dehydrogenase activity, acting on the CH-CH group of donors"/>
    <property type="evidence" value="ECO:0007669"/>
    <property type="project" value="UniProtKB-ARBA"/>
</dbReference>
<protein>
    <submittedName>
        <fullName evidence="8">Flavocytochrome c</fullName>
    </submittedName>
</protein>
<keyword evidence="3 5" id="KW-0274">FAD</keyword>
<dbReference type="InterPro" id="IPR050315">
    <property type="entry name" value="FAD-oxidoreductase_2"/>
</dbReference>
<dbReference type="PATRIC" id="fig|883081.3.peg.714"/>
<dbReference type="PANTHER" id="PTHR43400:SF7">
    <property type="entry name" value="FAD-DEPENDENT OXIDOREDUCTASE 2 FAD BINDING DOMAIN-CONTAINING PROTEIN"/>
    <property type="match status" value="1"/>
</dbReference>
<dbReference type="InterPro" id="IPR036188">
    <property type="entry name" value="FAD/NAD-bd_sf"/>
</dbReference>
<dbReference type="Pfam" id="PF00890">
    <property type="entry name" value="FAD_binding_2"/>
    <property type="match status" value="1"/>
</dbReference>
<evidence type="ECO:0000256" key="5">
    <source>
        <dbReference type="RuleBase" id="RU366062"/>
    </source>
</evidence>
<accession>K9EAP3</accession>
<evidence type="ECO:0000256" key="4">
    <source>
        <dbReference type="ARBA" id="ARBA00023002"/>
    </source>
</evidence>
<dbReference type="Proteomes" id="UP000009875">
    <property type="component" value="Unassembled WGS sequence"/>
</dbReference>
<dbReference type="Gene3D" id="3.90.700.10">
    <property type="entry name" value="Succinate dehydrogenase/fumarate reductase flavoprotein, catalytic domain"/>
    <property type="match status" value="1"/>
</dbReference>
<dbReference type="SUPFAM" id="SSF56425">
    <property type="entry name" value="Succinate dehydrogenase/fumarate reductase flavoprotein, catalytic domain"/>
    <property type="match status" value="1"/>
</dbReference>
<dbReference type="STRING" id="883081.HMPREF9698_00716"/>
<dbReference type="InterPro" id="IPR027477">
    <property type="entry name" value="Succ_DH/fumarate_Rdtase_cat_sf"/>
</dbReference>
<evidence type="ECO:0000256" key="2">
    <source>
        <dbReference type="ARBA" id="ARBA00022630"/>
    </source>
</evidence>
<dbReference type="PRINTS" id="PR00411">
    <property type="entry name" value="PNDRDTASEI"/>
</dbReference>
<organism evidence="8 9">
    <name type="scientific">Alloiococcus otitis ATCC 51267</name>
    <dbReference type="NCBI Taxonomy" id="883081"/>
    <lineage>
        <taxon>Bacteria</taxon>
        <taxon>Bacillati</taxon>
        <taxon>Bacillota</taxon>
        <taxon>Bacilli</taxon>
        <taxon>Lactobacillales</taxon>
        <taxon>Carnobacteriaceae</taxon>
        <taxon>Alloiococcus</taxon>
    </lineage>
</organism>
<sequence>MLLLLNNEHGVFQMSKKSFLTSLLSVVMLSACGQDNPNQHEETENTDQSSENQVSDSDSSASQENEIIQGASSDQLENSFDVVVVGAGGGGMAAAIEAHDAGSSVAIFEKMPIVGGNTKASSGGMNAAGSSVQEAQDIEDDPELFFQESLEGGHGENDEELLRYLTENAADAIDWLDSLGITLDTLSYTGGMSQPRAHRPTDGSAVGEYLVEGLSHNIDERDIPVFLNSQVHGLIEDDGEITGLEVDLNQTEQVQVEAGAVIVATGGFGANFEMLAEYDPELEDLVTTNHEGATGDGLKMIEDVGGNLIDMDQIQVHPTVHQEDGYLISESVRGSGAILVNQEGQRFVDEMETRDYVSESISNEEDGYAYIIGDAGLRDRASQVDQYDEMDLIVERDSIENLAQAIDIDPEVLSTTLDDWNQAVDQGEDPEFNRTTAMDDQLNEGPFLAIQIAPGIHHTMGGAEINTLAQVISTEGQVIPGLYAAGETTGGVHGANRIGGNAVADIIVFGRQAGKQAADYTK</sequence>
<dbReference type="InterPro" id="IPR003953">
    <property type="entry name" value="FAD-dep_OxRdtase_2_FAD-bd"/>
</dbReference>
<comment type="caution">
    <text evidence="8">The sequence shown here is derived from an EMBL/GenBank/DDBJ whole genome shotgun (WGS) entry which is preliminary data.</text>
</comment>
<dbReference type="EMBL" id="AGXA01000016">
    <property type="protein sequence ID" value="EKU93768.1"/>
    <property type="molecule type" value="Genomic_DNA"/>
</dbReference>
<evidence type="ECO:0000256" key="6">
    <source>
        <dbReference type="SAM" id="MobiDB-lite"/>
    </source>
</evidence>
<evidence type="ECO:0000256" key="1">
    <source>
        <dbReference type="ARBA" id="ARBA00001974"/>
    </source>
</evidence>
<reference evidence="8 9" key="1">
    <citation type="submission" date="2012-09" db="EMBL/GenBank/DDBJ databases">
        <title>The Genome Sequence of Alloiococcus otitis ATCC 51267.</title>
        <authorList>
            <consortium name="The Broad Institute Genome Sequencing Platform"/>
            <person name="Earl A."/>
            <person name="Ward D."/>
            <person name="Feldgarden M."/>
            <person name="Gevers D."/>
            <person name="Huys G."/>
            <person name="Walker B."/>
            <person name="Young S.K."/>
            <person name="Zeng Q."/>
            <person name="Gargeya S."/>
            <person name="Fitzgerald M."/>
            <person name="Haas B."/>
            <person name="Abouelleil A."/>
            <person name="Alvarado L."/>
            <person name="Arachchi H.M."/>
            <person name="Berlin A.M."/>
            <person name="Chapman S.B."/>
            <person name="Goldberg J."/>
            <person name="Griggs A."/>
            <person name="Gujja S."/>
            <person name="Hansen M."/>
            <person name="Howarth C."/>
            <person name="Imamovic A."/>
            <person name="Larimer J."/>
            <person name="McCowen C."/>
            <person name="Montmayeur A."/>
            <person name="Murphy C."/>
            <person name="Neiman D."/>
            <person name="Pearson M."/>
            <person name="Priest M."/>
            <person name="Roberts A."/>
            <person name="Saif S."/>
            <person name="Shea T."/>
            <person name="Sisk P."/>
            <person name="Sykes S."/>
            <person name="Wortman J."/>
            <person name="Nusbaum C."/>
            <person name="Birren B."/>
        </authorList>
    </citation>
    <scope>NUCLEOTIDE SEQUENCE [LARGE SCALE GENOMIC DNA]</scope>
    <source>
        <strain evidence="8 9">ATCC 51267</strain>
    </source>
</reference>
<keyword evidence="4 5" id="KW-0560">Oxidoreductase</keyword>
<keyword evidence="2 5" id="KW-0285">Flavoprotein</keyword>
<dbReference type="InterPro" id="IPR010960">
    <property type="entry name" value="Flavocytochrome_c"/>
</dbReference>
<dbReference type="PANTHER" id="PTHR43400">
    <property type="entry name" value="FUMARATE REDUCTASE"/>
    <property type="match status" value="1"/>
</dbReference>
<dbReference type="FunFam" id="3.90.700.10:FF:000007">
    <property type="entry name" value="NADH-dependent fumarate reductase"/>
    <property type="match status" value="1"/>
</dbReference>
<dbReference type="AlphaFoldDB" id="K9EAP3"/>
<feature type="region of interest" description="Disordered" evidence="6">
    <location>
        <begin position="34"/>
        <end position="65"/>
    </location>
</feature>
<evidence type="ECO:0000256" key="3">
    <source>
        <dbReference type="ARBA" id="ARBA00022827"/>
    </source>
</evidence>
<feature type="domain" description="FAD-dependent oxidoreductase 2 FAD-binding" evidence="7">
    <location>
        <begin position="81"/>
        <end position="503"/>
    </location>
</feature>
<dbReference type="GO" id="GO:0010181">
    <property type="term" value="F:FMN binding"/>
    <property type="evidence" value="ECO:0007669"/>
    <property type="project" value="InterPro"/>
</dbReference>
<feature type="compositionally biased region" description="Low complexity" evidence="6">
    <location>
        <begin position="47"/>
        <end position="65"/>
    </location>
</feature>
<dbReference type="NCBIfam" id="NF005064">
    <property type="entry name" value="PRK06481.1"/>
    <property type="match status" value="1"/>
</dbReference>
<evidence type="ECO:0000313" key="8">
    <source>
        <dbReference type="EMBL" id="EKU93768.1"/>
    </source>
</evidence>
<dbReference type="HOGENOM" id="CLU_011398_4_5_9"/>
<dbReference type="SUPFAM" id="SSF51905">
    <property type="entry name" value="FAD/NAD(P)-binding domain"/>
    <property type="match status" value="1"/>
</dbReference>
<dbReference type="NCBIfam" id="TIGR01813">
    <property type="entry name" value="flavo_cyto_c"/>
    <property type="match status" value="1"/>
</dbReference>
<dbReference type="Gene3D" id="3.50.50.60">
    <property type="entry name" value="FAD/NAD(P)-binding domain"/>
    <property type="match status" value="1"/>
</dbReference>
<dbReference type="eggNOG" id="COG1053">
    <property type="taxonomic scope" value="Bacteria"/>
</dbReference>
<name>K9EAP3_9LACT</name>
<dbReference type="PRINTS" id="PR00368">
    <property type="entry name" value="FADPNR"/>
</dbReference>
<gene>
    <name evidence="8" type="ORF">HMPREF9698_00716</name>
</gene>